<sequence>MVARAQASQSNISVLIDPDTILLPDFAITLHNALQLEHDWLLVSIPRSVSTLSETGKQFLTEDGGGIKFEELRKILVRDLHSSSCSDRALIAWNKGNLSLHSIFLPPFINGKGLHNQWLIHQALASDLRLVIDASESISSFYPEVSEHGQLLRESDRERSNESPWESNVNARLAASYGSLGSSPDKYSNLVRLVVCFALHIFYDSTKDTVYVSHQHGRSGPNKVPGQDQGHSLKLNEEKRWRNCIGSTNLPHREDKCSLTEWLRVNSRVRTQVGLPFSLESLLQITADENRTIVLAVAGYSYKDMLMSWVCRMRHLSVTNFLIGALDSDIYDFSVLQGLPVFKDPLPPANIRLTSCHFGTDCFRKVSKVKSRLVLQILRMGYNVLLSDVDVYWFQNPLPFLQKFDPPVLLAQSDEYNETGPINLPRRLNSGFYYARADPPTIAAFAKVVKHASTSNMSEQPSFYDILCGVGGTHRTSDEHCVEPETNLRVIFLDRNLFPNGAFRSLWLERDVRRACKALGCLILHNNWISGKDNKVKRQIRSGLWAYDVHSRMCLQGPKMVSP</sequence>
<gene>
    <name evidence="2" type="ORF">SI8410_11015476</name>
</gene>
<proteinExistence type="predicted"/>
<dbReference type="GO" id="GO:0016757">
    <property type="term" value="F:glycosyltransferase activity"/>
    <property type="evidence" value="ECO:0007669"/>
    <property type="project" value="InterPro"/>
</dbReference>
<reference evidence="2" key="1">
    <citation type="submission" date="2020-02" db="EMBL/GenBank/DDBJ databases">
        <authorList>
            <person name="Scholz U."/>
            <person name="Mascher M."/>
            <person name="Fiebig A."/>
        </authorList>
    </citation>
    <scope>NUCLEOTIDE SEQUENCE</scope>
</reference>
<evidence type="ECO:0000259" key="1">
    <source>
        <dbReference type="Pfam" id="PF03407"/>
    </source>
</evidence>
<accession>A0A7I8L664</accession>
<dbReference type="InterPro" id="IPR005069">
    <property type="entry name" value="Nucl-diP-sugar_transferase"/>
</dbReference>
<organism evidence="2 3">
    <name type="scientific">Spirodela intermedia</name>
    <name type="common">Intermediate duckweed</name>
    <dbReference type="NCBI Taxonomy" id="51605"/>
    <lineage>
        <taxon>Eukaryota</taxon>
        <taxon>Viridiplantae</taxon>
        <taxon>Streptophyta</taxon>
        <taxon>Embryophyta</taxon>
        <taxon>Tracheophyta</taxon>
        <taxon>Spermatophyta</taxon>
        <taxon>Magnoliopsida</taxon>
        <taxon>Liliopsida</taxon>
        <taxon>Araceae</taxon>
        <taxon>Lemnoideae</taxon>
        <taxon>Spirodela</taxon>
    </lineage>
</organism>
<evidence type="ECO:0000313" key="2">
    <source>
        <dbReference type="EMBL" id="CAA7404798.1"/>
    </source>
</evidence>
<keyword evidence="3" id="KW-1185">Reference proteome</keyword>
<name>A0A7I8L664_SPIIN</name>
<evidence type="ECO:0000313" key="3">
    <source>
        <dbReference type="Proteomes" id="UP000663760"/>
    </source>
</evidence>
<protein>
    <recommendedName>
        <fullName evidence="1">Nucleotide-diphospho-sugar transferase domain-containing protein</fullName>
    </recommendedName>
</protein>
<dbReference type="AlphaFoldDB" id="A0A7I8L664"/>
<dbReference type="PANTHER" id="PTHR47483">
    <property type="entry name" value="BETA-ARABINOFURANOSYLTRANSFERASE RAY1"/>
    <property type="match status" value="1"/>
</dbReference>
<dbReference type="Proteomes" id="UP000663760">
    <property type="component" value="Chromosome 11"/>
</dbReference>
<dbReference type="Pfam" id="PF03407">
    <property type="entry name" value="Nucleotid_trans"/>
    <property type="match status" value="1"/>
</dbReference>
<dbReference type="InterPro" id="IPR044575">
    <property type="entry name" value="RAY1-like"/>
</dbReference>
<dbReference type="PANTHER" id="PTHR47483:SF1">
    <property type="entry name" value="BETA-ARABINOFURANOSYLTRANSFERASE RAY1"/>
    <property type="match status" value="1"/>
</dbReference>
<dbReference type="EMBL" id="LR746274">
    <property type="protein sequence ID" value="CAA7404798.1"/>
    <property type="molecule type" value="Genomic_DNA"/>
</dbReference>
<dbReference type="OrthoDB" id="540503at2759"/>
<feature type="domain" description="Nucleotide-diphospho-sugar transferase" evidence="1">
    <location>
        <begin position="318"/>
        <end position="538"/>
    </location>
</feature>